<reference evidence="1 2" key="1">
    <citation type="submission" date="2015-09" db="EMBL/GenBank/DDBJ databases">
        <title>Genome announcement of multiple Pseudomonas syringae strains.</title>
        <authorList>
            <person name="Thakur S."/>
            <person name="Wang P.W."/>
            <person name="Gong Y."/>
            <person name="Weir B.S."/>
            <person name="Guttman D.S."/>
        </authorList>
    </citation>
    <scope>NUCLEOTIDE SEQUENCE [LARGE SCALE GENOMIC DNA]</scope>
    <source>
        <strain evidence="1 2">ICMP3882</strain>
    </source>
</reference>
<sequence length="598" mass="65279">MTRNLPAPKVPDLQQPGNYIDLARLGTAALTTYVSYPGIADGDFFYPNWRGCGAAGEVVDFFADMQQVINPGPEGMLLEIDNALLKALDQGWVFYSYRLLDPAQPNDPGEESARLFFYVGERSMMLPALAVAQCKESHDLHLDPALLEKIDIISIVTPPYRAMLAGDRVTLTLDLYLVEDFCLISLVQSKEVTEEDVGQTLLWVIGVTELSMIEDGFFLMHYSVDYATPTQPTVSLIQRLSVVAPSQPMLPALTIEGFSGGSLDPNSFPDGLTLVIEPYPDMRIDDGVVLYASGVQQEAESLRTDRSNLDSGVLQFDLPYQWLLQNNGKEIELTWQYAREGQAGSAIAHKVMIRKPLDLPPPEIDDAIIDGVIENGVAGHIFASSLVRGARVRIPDSALIGVDDTVRMHWDGYGNTGSFIASPLPDDPGSFDIPASAVPANMGRHVSVYYEVKPVSQPSGMSKIFDLEVRGIKEGWPVIQIKRPPATDARIPLGSVPAKGAGLDLASWVYMAQGQRVQVKATGVLQAGGEERIDIRTGAAEPVTPTEYQAGEVSVILPKDFLARLKRNSETNRVTVAVSFDDGATYVTFPFIDFSVLD</sequence>
<dbReference type="AlphaFoldDB" id="A0A0P9ZLM3"/>
<dbReference type="PATRIC" id="fig|55398.3.peg.4812"/>
<protein>
    <submittedName>
        <fullName evidence="1">Uncharacterized protein</fullName>
    </submittedName>
</protein>
<proteinExistence type="predicted"/>
<organism evidence="1 2">
    <name type="scientific">Pseudomonas syringae pv. ribicola</name>
    <dbReference type="NCBI Taxonomy" id="55398"/>
    <lineage>
        <taxon>Bacteria</taxon>
        <taxon>Pseudomonadati</taxon>
        <taxon>Pseudomonadota</taxon>
        <taxon>Gammaproteobacteria</taxon>
        <taxon>Pseudomonadales</taxon>
        <taxon>Pseudomonadaceae</taxon>
        <taxon>Pseudomonas</taxon>
    </lineage>
</organism>
<dbReference type="EMBL" id="LJRF01000012">
    <property type="protein sequence ID" value="KPY51486.1"/>
    <property type="molecule type" value="Genomic_DNA"/>
</dbReference>
<gene>
    <name evidence="1" type="ORF">ALO47_03847</name>
</gene>
<evidence type="ECO:0000313" key="2">
    <source>
        <dbReference type="Proteomes" id="UP000050554"/>
    </source>
</evidence>
<dbReference type="Proteomes" id="UP000050554">
    <property type="component" value="Unassembled WGS sequence"/>
</dbReference>
<accession>A0A0P9ZLM3</accession>
<name>A0A0P9ZLM3_PSESI</name>
<evidence type="ECO:0000313" key="1">
    <source>
        <dbReference type="EMBL" id="KPY51486.1"/>
    </source>
</evidence>
<comment type="caution">
    <text evidence="1">The sequence shown here is derived from an EMBL/GenBank/DDBJ whole genome shotgun (WGS) entry which is preliminary data.</text>
</comment>